<evidence type="ECO:0000256" key="1">
    <source>
        <dbReference type="ARBA" id="ARBA00022475"/>
    </source>
</evidence>
<evidence type="ECO:0000256" key="5">
    <source>
        <dbReference type="HAMAP-Rule" id="MF_01572"/>
    </source>
</evidence>
<keyword evidence="3 5" id="KW-1133">Transmembrane helix</keyword>
<dbReference type="STRING" id="1114972.FD35_GL002533"/>
<comment type="subcellular location">
    <subcellularLocation>
        <location evidence="5">Cell membrane</location>
        <topology evidence="5">Multi-pass membrane protein</topology>
    </subcellularLocation>
</comment>
<sequence length="188" mass="20246">MNNKNQSSNSIRTVVATGIGAAVIFVLMKFVAIPMGIPNTQFNVAEGFLALLAALYGPVAGGLAVFIGHSLNDFVTYGSPWWTWVITDGLVGVALGLIKNRLNVTGGAVKTMKLVWFNLYQIVVNFVAWVLIAPTGDVLVYHEPAAKVYLQGVTSWIVNSVSVAIIGTILIVLYSRTRAQHGSLKKEK</sequence>
<dbReference type="eggNOG" id="COG4720">
    <property type="taxonomic scope" value="Bacteria"/>
</dbReference>
<evidence type="ECO:0000256" key="4">
    <source>
        <dbReference type="ARBA" id="ARBA00023136"/>
    </source>
</evidence>
<gene>
    <name evidence="6" type="ORF">FD35_GL002533</name>
</gene>
<evidence type="ECO:0000256" key="2">
    <source>
        <dbReference type="ARBA" id="ARBA00022692"/>
    </source>
</evidence>
<proteinExistence type="inferred from homology"/>
<keyword evidence="2 5" id="KW-0812">Transmembrane</keyword>
<evidence type="ECO:0000313" key="7">
    <source>
        <dbReference type="Proteomes" id="UP000051999"/>
    </source>
</evidence>
<dbReference type="InterPro" id="IPR009825">
    <property type="entry name" value="ECF_substrate-spec-like"/>
</dbReference>
<feature type="transmembrane region" description="Helical" evidence="5">
    <location>
        <begin position="48"/>
        <end position="69"/>
    </location>
</feature>
<dbReference type="Gene3D" id="1.10.1760.20">
    <property type="match status" value="1"/>
</dbReference>
<comment type="similarity">
    <text evidence="5">Belongs to the UPF0397 family.</text>
</comment>
<dbReference type="Proteomes" id="UP000051999">
    <property type="component" value="Unassembled WGS sequence"/>
</dbReference>
<protein>
    <recommendedName>
        <fullName evidence="5">UPF0397 protein FD35_GL002533</fullName>
    </recommendedName>
</protein>
<reference evidence="6 7" key="1">
    <citation type="journal article" date="2015" name="Genome Announc.">
        <title>Expanding the biotechnology potential of lactobacilli through comparative genomics of 213 strains and associated genera.</title>
        <authorList>
            <person name="Sun Z."/>
            <person name="Harris H.M."/>
            <person name="McCann A."/>
            <person name="Guo C."/>
            <person name="Argimon S."/>
            <person name="Zhang W."/>
            <person name="Yang X."/>
            <person name="Jeffery I.B."/>
            <person name="Cooney J.C."/>
            <person name="Kagawa T.F."/>
            <person name="Liu W."/>
            <person name="Song Y."/>
            <person name="Salvetti E."/>
            <person name="Wrobel A."/>
            <person name="Rasinkangas P."/>
            <person name="Parkhill J."/>
            <person name="Rea M.C."/>
            <person name="O'Sullivan O."/>
            <person name="Ritari J."/>
            <person name="Douillard F.P."/>
            <person name="Paul Ross R."/>
            <person name="Yang R."/>
            <person name="Briner A.E."/>
            <person name="Felis G.E."/>
            <person name="de Vos W.M."/>
            <person name="Barrangou R."/>
            <person name="Klaenhammer T.R."/>
            <person name="Caufield P.W."/>
            <person name="Cui Y."/>
            <person name="Zhang H."/>
            <person name="O'Toole P.W."/>
        </authorList>
    </citation>
    <scope>NUCLEOTIDE SEQUENCE [LARGE SCALE GENOMIC DNA]</scope>
    <source>
        <strain evidence="6 7">DSM 15814</strain>
    </source>
</reference>
<keyword evidence="7" id="KW-1185">Reference proteome</keyword>
<dbReference type="EMBL" id="AZFF01000007">
    <property type="protein sequence ID" value="KRL55077.1"/>
    <property type="molecule type" value="Genomic_DNA"/>
</dbReference>
<name>A0A0R1RLR8_9LACO</name>
<dbReference type="PANTHER" id="PTHR37815:SF3">
    <property type="entry name" value="UPF0397 PROTEIN SPR0429"/>
    <property type="match status" value="1"/>
</dbReference>
<dbReference type="OrthoDB" id="4550662at2"/>
<dbReference type="AlphaFoldDB" id="A0A0R1RLR8"/>
<accession>A0A0R1RLR8</accession>
<organism evidence="6 7">
    <name type="scientific">Furfurilactobacillus rossiae DSM 15814</name>
    <dbReference type="NCBI Taxonomy" id="1114972"/>
    <lineage>
        <taxon>Bacteria</taxon>
        <taxon>Bacillati</taxon>
        <taxon>Bacillota</taxon>
        <taxon>Bacilli</taxon>
        <taxon>Lactobacillales</taxon>
        <taxon>Lactobacillaceae</taxon>
        <taxon>Furfurilactobacillus</taxon>
    </lineage>
</organism>
<evidence type="ECO:0000313" key="6">
    <source>
        <dbReference type="EMBL" id="KRL55077.1"/>
    </source>
</evidence>
<dbReference type="RefSeq" id="WP_017260592.1">
    <property type="nucleotide sequence ID" value="NZ_AUAW01000007.1"/>
</dbReference>
<dbReference type="GO" id="GO:0005886">
    <property type="term" value="C:plasma membrane"/>
    <property type="evidence" value="ECO:0007669"/>
    <property type="project" value="UniProtKB-SubCell"/>
</dbReference>
<dbReference type="PATRIC" id="fig|1114972.6.peg.2597"/>
<feature type="transmembrane region" description="Helical" evidence="5">
    <location>
        <begin position="153"/>
        <end position="175"/>
    </location>
</feature>
<feature type="transmembrane region" description="Helical" evidence="5">
    <location>
        <begin position="114"/>
        <end position="133"/>
    </location>
</feature>
<dbReference type="NCBIfam" id="NF010182">
    <property type="entry name" value="PRK13661.1"/>
    <property type="match status" value="1"/>
</dbReference>
<keyword evidence="1 5" id="KW-1003">Cell membrane</keyword>
<dbReference type="PANTHER" id="PTHR37815">
    <property type="entry name" value="UPF0397 PROTEIN BC_2624-RELATED"/>
    <property type="match status" value="1"/>
</dbReference>
<dbReference type="Pfam" id="PF07155">
    <property type="entry name" value="ECF-ribofla_trS"/>
    <property type="match status" value="1"/>
</dbReference>
<comment type="caution">
    <text evidence="6">The sequence shown here is derived from an EMBL/GenBank/DDBJ whole genome shotgun (WGS) entry which is preliminary data.</text>
</comment>
<keyword evidence="4 5" id="KW-0472">Membrane</keyword>
<feature type="transmembrane region" description="Helical" evidence="5">
    <location>
        <begin position="81"/>
        <end position="102"/>
    </location>
</feature>
<dbReference type="HAMAP" id="MF_01572">
    <property type="entry name" value="UPF0397"/>
    <property type="match status" value="1"/>
</dbReference>
<dbReference type="InterPro" id="IPR022914">
    <property type="entry name" value="UPF0397"/>
</dbReference>
<evidence type="ECO:0000256" key="3">
    <source>
        <dbReference type="ARBA" id="ARBA00022989"/>
    </source>
</evidence>
<feature type="transmembrane region" description="Helical" evidence="5">
    <location>
        <begin position="14"/>
        <end position="36"/>
    </location>
</feature>